<dbReference type="Proteomes" id="UP000241193">
    <property type="component" value="Unassembled WGS sequence"/>
</dbReference>
<sequence length="240" mass="25946">MTAAFRKRLLDAATAPYRPAGHFAWHFARGKLSRDPVFFALLREGMLPAACRIIDLGCGQALLANLLTAAQRLHAAGDWPADWPPPPQLTGYRGIELMPKDVARAQPALPPGAEVVCGDIRHSDFGQANLAIILDSLHYIDIAAQNDVLTRIRDTLAPAGTLVLRVGDAAAGLPFKLCMWVDRTVTFVRGHRLGQLHCRPAADWRATLESLGFAVRSMPMDAGTPFANTLLLARLGGENG</sequence>
<dbReference type="GO" id="GO:0032259">
    <property type="term" value="P:methylation"/>
    <property type="evidence" value="ECO:0007669"/>
    <property type="project" value="UniProtKB-KW"/>
</dbReference>
<comment type="caution">
    <text evidence="1">The sequence shown here is derived from an EMBL/GenBank/DDBJ whole genome shotgun (WGS) entry which is preliminary data.</text>
</comment>
<keyword evidence="1" id="KW-0808">Transferase</keyword>
<proteinExistence type="predicted"/>
<dbReference type="RefSeq" id="WP_107493656.1">
    <property type="nucleotide sequence ID" value="NZ_PZKC01000007.1"/>
</dbReference>
<dbReference type="OrthoDB" id="5565939at2"/>
<dbReference type="InterPro" id="IPR029063">
    <property type="entry name" value="SAM-dependent_MTases_sf"/>
</dbReference>
<dbReference type="EMBL" id="PZKC01000007">
    <property type="protein sequence ID" value="PTD96336.1"/>
    <property type="molecule type" value="Genomic_DNA"/>
</dbReference>
<evidence type="ECO:0000313" key="2">
    <source>
        <dbReference type="Proteomes" id="UP000241193"/>
    </source>
</evidence>
<organism evidence="1 2">
    <name type="scientific">Pseudothauera lacus</name>
    <dbReference type="NCBI Taxonomy" id="2136175"/>
    <lineage>
        <taxon>Bacteria</taxon>
        <taxon>Pseudomonadati</taxon>
        <taxon>Pseudomonadota</taxon>
        <taxon>Betaproteobacteria</taxon>
        <taxon>Rhodocyclales</taxon>
        <taxon>Zoogloeaceae</taxon>
        <taxon>Pseudothauera</taxon>
    </lineage>
</organism>
<dbReference type="Gene3D" id="3.40.50.150">
    <property type="entry name" value="Vaccinia Virus protein VP39"/>
    <property type="match status" value="1"/>
</dbReference>
<protein>
    <submittedName>
        <fullName evidence="1">Methyltransferase type 11</fullName>
    </submittedName>
</protein>
<keyword evidence="1" id="KW-0489">Methyltransferase</keyword>
<name>A0A2T4IF61_9RHOO</name>
<accession>A0A2T4IF61</accession>
<evidence type="ECO:0000313" key="1">
    <source>
        <dbReference type="EMBL" id="PTD96336.1"/>
    </source>
</evidence>
<reference evidence="1 2" key="1">
    <citation type="submission" date="2018-03" db="EMBL/GenBank/DDBJ databases">
        <authorList>
            <person name="Keele B.F."/>
        </authorList>
    </citation>
    <scope>NUCLEOTIDE SEQUENCE [LARGE SCALE GENOMIC DNA]</scope>
    <source>
        <strain evidence="1 2">D20</strain>
    </source>
</reference>
<dbReference type="GO" id="GO:0008168">
    <property type="term" value="F:methyltransferase activity"/>
    <property type="evidence" value="ECO:0007669"/>
    <property type="project" value="UniProtKB-KW"/>
</dbReference>
<dbReference type="SUPFAM" id="SSF53335">
    <property type="entry name" value="S-adenosyl-L-methionine-dependent methyltransferases"/>
    <property type="match status" value="1"/>
</dbReference>
<dbReference type="AlphaFoldDB" id="A0A2T4IF61"/>
<gene>
    <name evidence="1" type="ORF">C8261_10515</name>
</gene>
<reference evidence="1 2" key="2">
    <citation type="submission" date="2018-04" db="EMBL/GenBank/DDBJ databases">
        <title>Thauera lacus sp. nov., isolated from an saline lake in Inner Mongolia, China.</title>
        <authorList>
            <person name="Liang Q.-Y."/>
        </authorList>
    </citation>
    <scope>NUCLEOTIDE SEQUENCE [LARGE SCALE GENOMIC DNA]</scope>
    <source>
        <strain evidence="1 2">D20</strain>
    </source>
</reference>
<keyword evidence="2" id="KW-1185">Reference proteome</keyword>